<sequence length="407" mass="45410">MDDCDGPNTYIPTKSKVVAEKVNTGILTDPRQYRHQGTDAIQCISIGVQTKQISSSTSNTILKGNISNEVLNLLLKTVKSNNEELNILGRLNIFHRTDSVTLSMIKQYQLSQKENLPLNSIVCGPNERLAFLFANKYHNTWCSHNGIIVLWQRYAMIEHLVLSSCPTILRYGPQGLIAVGLITGHILIILNGEILSVNEAHTLSVTSLEWLYPLQQLISVSLDGRIIIHNLKSTVLEVKYSKLITVLNLPRNIRKSNSSIKYIGLTSLFVIKDRLIIGSEIGAIWIVTLPNLTITLLHYEIDCIETVAHISNYTIITTTSGKGLIITGNGTLTRILDIPIHSVSIKNANLIICGSNEQICAIQLEDLKILMKQTFAYQTFTIVPNDDVLIVVDKELMVTLYRININQ</sequence>
<reference evidence="1" key="2">
    <citation type="journal article" date="2016" name="Mol. Ecol.">
        <title>Population genomics of the filarial nematode parasite Wuchereria bancrofti from mosquitoes.</title>
        <authorList>
            <person name="Small S.T."/>
            <person name="Reimer L.J."/>
            <person name="Tisch D.J."/>
            <person name="King C.L."/>
            <person name="Christensen B.M."/>
            <person name="Siba P.M."/>
            <person name="Kazura J.W."/>
            <person name="Serre D."/>
            <person name="Zimmerman P.A."/>
        </authorList>
    </citation>
    <scope>NUCLEOTIDE SEQUENCE</scope>
    <source>
        <strain evidence="1">pt0022</strain>
    </source>
</reference>
<dbReference type="InterPro" id="IPR036322">
    <property type="entry name" value="WD40_repeat_dom_sf"/>
</dbReference>
<name>A0AAF5PFX1_WUCBA</name>
<accession>A0AAF5PFX1</accession>
<protein>
    <recommendedName>
        <fullName evidence="3">WD_REPEATS_REGION domain-containing protein</fullName>
    </recommendedName>
</protein>
<proteinExistence type="predicted"/>
<dbReference type="WBParaSite" id="mrna-Wban_00094">
    <property type="protein sequence ID" value="mrna-Wban_00094"/>
    <property type="gene ID" value="Wban_00094"/>
</dbReference>
<dbReference type="SUPFAM" id="SSF50978">
    <property type="entry name" value="WD40 repeat-like"/>
    <property type="match status" value="1"/>
</dbReference>
<reference evidence="1" key="1">
    <citation type="submission" date="2015-03" db="EMBL/GenBank/DDBJ databases">
        <title>Wuchereria bancrofti Genome Sequencing Papua New Guinea Strain.</title>
        <authorList>
            <person name="Small S.T."/>
            <person name="Serre D."/>
            <person name="Zimmerman P.A."/>
        </authorList>
    </citation>
    <scope>NUCLEOTIDE SEQUENCE [LARGE SCALE GENOMIC DNA]</scope>
    <source>
        <strain evidence="1">pt0022</strain>
    </source>
</reference>
<dbReference type="InterPro" id="IPR015943">
    <property type="entry name" value="WD40/YVTN_repeat-like_dom_sf"/>
</dbReference>
<dbReference type="Gene3D" id="2.130.10.10">
    <property type="entry name" value="YVTN repeat-like/Quinoprotein amine dehydrogenase"/>
    <property type="match status" value="1"/>
</dbReference>
<reference evidence="2" key="3">
    <citation type="submission" date="2024-02" db="UniProtKB">
        <authorList>
            <consortium name="WormBaseParasite"/>
        </authorList>
    </citation>
    <scope>IDENTIFICATION</scope>
    <source>
        <strain evidence="2">pt0022</strain>
    </source>
</reference>
<evidence type="ECO:0000313" key="2">
    <source>
        <dbReference type="WBParaSite" id="mrna-Wban_00094"/>
    </source>
</evidence>
<dbReference type="Proteomes" id="UP000093561">
    <property type="component" value="Unassembled WGS sequence"/>
</dbReference>
<organism evidence="1 2">
    <name type="scientific">Wuchereria bancrofti</name>
    <dbReference type="NCBI Taxonomy" id="6293"/>
    <lineage>
        <taxon>Eukaryota</taxon>
        <taxon>Metazoa</taxon>
        <taxon>Ecdysozoa</taxon>
        <taxon>Nematoda</taxon>
        <taxon>Chromadorea</taxon>
        <taxon>Rhabditida</taxon>
        <taxon>Spirurina</taxon>
        <taxon>Spiruromorpha</taxon>
        <taxon>Filarioidea</taxon>
        <taxon>Onchocercidae</taxon>
        <taxon>Wuchereria</taxon>
    </lineage>
</organism>
<evidence type="ECO:0000313" key="1">
    <source>
        <dbReference type="Proteomes" id="UP000093561"/>
    </source>
</evidence>
<evidence type="ECO:0008006" key="3">
    <source>
        <dbReference type="Google" id="ProtNLM"/>
    </source>
</evidence>
<dbReference type="AlphaFoldDB" id="A0AAF5PFX1"/>